<sequence length="107" mass="12128">MKKLGRCNHEYEGNHTYTAICPECEVKIYGEFANLEGTEKQVNWAQDIRQEKLKELATSLLARGTAEDMDEKGLAVTRKLAQIKEAKFWIDNRVAGVNELLKVGMKA</sequence>
<organism evidence="1 2">
    <name type="scientific">Candidatus Syntrophonatronum acetioxidans</name>
    <dbReference type="NCBI Taxonomy" id="1795816"/>
    <lineage>
        <taxon>Bacteria</taxon>
        <taxon>Bacillati</taxon>
        <taxon>Bacillota</taxon>
        <taxon>Clostridia</taxon>
        <taxon>Eubacteriales</taxon>
        <taxon>Syntrophomonadaceae</taxon>
        <taxon>Candidatus Syntrophonatronum</taxon>
    </lineage>
</organism>
<protein>
    <submittedName>
        <fullName evidence="1">Uncharacterized protein</fullName>
    </submittedName>
</protein>
<comment type="caution">
    <text evidence="1">The sequence shown here is derived from an EMBL/GenBank/DDBJ whole genome shotgun (WGS) entry which is preliminary data.</text>
</comment>
<proteinExistence type="predicted"/>
<evidence type="ECO:0000313" key="1">
    <source>
        <dbReference type="EMBL" id="RQD77095.1"/>
    </source>
</evidence>
<accession>A0A424YGJ8</accession>
<evidence type="ECO:0000313" key="2">
    <source>
        <dbReference type="Proteomes" id="UP000285138"/>
    </source>
</evidence>
<dbReference type="AlphaFoldDB" id="A0A424YGJ8"/>
<gene>
    <name evidence="1" type="ORF">D5R97_03125</name>
</gene>
<dbReference type="Proteomes" id="UP000285138">
    <property type="component" value="Unassembled WGS sequence"/>
</dbReference>
<reference evidence="1 2" key="1">
    <citation type="submission" date="2018-08" db="EMBL/GenBank/DDBJ databases">
        <title>The metabolism and importance of syntrophic acetate oxidation coupled to methane or sulfide production in haloalkaline environments.</title>
        <authorList>
            <person name="Timmers P.H.A."/>
            <person name="Vavourakis C.D."/>
            <person name="Sorokin D.Y."/>
            <person name="Sinninghe Damste J.S."/>
            <person name="Muyzer G."/>
            <person name="Stams A.J.M."/>
            <person name="Plugge C.M."/>
        </authorList>
    </citation>
    <scope>NUCLEOTIDE SEQUENCE [LARGE SCALE GENOMIC DNA]</scope>
    <source>
        <strain evidence="1">MSAO_Bac1</strain>
    </source>
</reference>
<dbReference type="EMBL" id="QZAA01000086">
    <property type="protein sequence ID" value="RQD77095.1"/>
    <property type="molecule type" value="Genomic_DNA"/>
</dbReference>
<name>A0A424YGJ8_9FIRM</name>